<evidence type="ECO:0000313" key="10">
    <source>
        <dbReference type="EMBL" id="SVC05090.1"/>
    </source>
</evidence>
<dbReference type="EMBL" id="UINC01070723">
    <property type="protein sequence ID" value="SVC05090.1"/>
    <property type="molecule type" value="Genomic_DNA"/>
</dbReference>
<dbReference type="GO" id="GO:0052381">
    <property type="term" value="F:tRNA dimethylallyltransferase activity"/>
    <property type="evidence" value="ECO:0007669"/>
    <property type="project" value="UniProtKB-EC"/>
</dbReference>
<evidence type="ECO:0000256" key="9">
    <source>
        <dbReference type="ARBA" id="ARBA00049563"/>
    </source>
</evidence>
<keyword evidence="6" id="KW-0547">Nucleotide-binding</keyword>
<evidence type="ECO:0000256" key="1">
    <source>
        <dbReference type="ARBA" id="ARBA00001946"/>
    </source>
</evidence>
<dbReference type="NCBIfam" id="TIGR00174">
    <property type="entry name" value="miaA"/>
    <property type="match status" value="1"/>
</dbReference>
<dbReference type="InterPro" id="IPR039657">
    <property type="entry name" value="Dimethylallyltransferase"/>
</dbReference>
<dbReference type="InterPro" id="IPR027417">
    <property type="entry name" value="P-loop_NTPase"/>
</dbReference>
<name>A0A382IZA9_9ZZZZ</name>
<dbReference type="Pfam" id="PF01715">
    <property type="entry name" value="IPPT"/>
    <property type="match status" value="1"/>
</dbReference>
<evidence type="ECO:0000256" key="7">
    <source>
        <dbReference type="ARBA" id="ARBA00022840"/>
    </source>
</evidence>
<dbReference type="PANTHER" id="PTHR11088:SF60">
    <property type="entry name" value="TRNA DIMETHYLALLYLTRANSFERASE"/>
    <property type="match status" value="1"/>
</dbReference>
<sequence>MKNILAIVGPTAVGKTSIALGIAKELNGEIIGLDSRQIYKGMAIGTAQPTEEEMDGIRHHLMSFREPSDPVSAGEYAKLVKAKVKEIQSHKKYPIICGGAGLYYRALTKGIFEGSISDLSTRERLEKKYEENPEVLLHKLKSIDSKYGEIVHINNKKRLVRALEIYETTGKTPSEHYKLQENSPGKTLRLCTDFLMMDREILNKKIEKRTEEMLASGWIDEVKLLVHKQAESGKPFPALDSIGYREIQAF</sequence>
<dbReference type="Gene3D" id="1.10.20.140">
    <property type="match status" value="1"/>
</dbReference>
<dbReference type="GO" id="GO:0005524">
    <property type="term" value="F:ATP binding"/>
    <property type="evidence" value="ECO:0007669"/>
    <property type="project" value="UniProtKB-KW"/>
</dbReference>
<keyword evidence="7" id="KW-0067">ATP-binding</keyword>
<dbReference type="AlphaFoldDB" id="A0A382IZA9"/>
<gene>
    <name evidence="10" type="ORF">METZ01_LOCUS257944</name>
</gene>
<protein>
    <recommendedName>
        <fullName evidence="3">tRNA dimethylallyltransferase</fullName>
        <ecNumber evidence="3">2.5.1.75</ecNumber>
    </recommendedName>
</protein>
<evidence type="ECO:0000256" key="2">
    <source>
        <dbReference type="ARBA" id="ARBA00005842"/>
    </source>
</evidence>
<organism evidence="10">
    <name type="scientific">marine metagenome</name>
    <dbReference type="NCBI Taxonomy" id="408172"/>
    <lineage>
        <taxon>unclassified sequences</taxon>
        <taxon>metagenomes</taxon>
        <taxon>ecological metagenomes</taxon>
    </lineage>
</organism>
<dbReference type="Gene3D" id="3.40.50.300">
    <property type="entry name" value="P-loop containing nucleotide triphosphate hydrolases"/>
    <property type="match status" value="1"/>
</dbReference>
<keyword evidence="4" id="KW-0808">Transferase</keyword>
<dbReference type="InterPro" id="IPR018022">
    <property type="entry name" value="IPT"/>
</dbReference>
<evidence type="ECO:0000256" key="8">
    <source>
        <dbReference type="ARBA" id="ARBA00022842"/>
    </source>
</evidence>
<dbReference type="HAMAP" id="MF_00185">
    <property type="entry name" value="IPP_trans"/>
    <property type="match status" value="1"/>
</dbReference>
<keyword evidence="8" id="KW-0460">Magnesium</keyword>
<proteinExistence type="inferred from homology"/>
<feature type="non-terminal residue" evidence="10">
    <location>
        <position position="250"/>
    </location>
</feature>
<evidence type="ECO:0000256" key="4">
    <source>
        <dbReference type="ARBA" id="ARBA00022679"/>
    </source>
</evidence>
<dbReference type="PANTHER" id="PTHR11088">
    <property type="entry name" value="TRNA DIMETHYLALLYLTRANSFERASE"/>
    <property type="match status" value="1"/>
</dbReference>
<evidence type="ECO:0000256" key="3">
    <source>
        <dbReference type="ARBA" id="ARBA00012665"/>
    </source>
</evidence>
<comment type="similarity">
    <text evidence="2">Belongs to the IPP transferase family.</text>
</comment>
<evidence type="ECO:0000256" key="5">
    <source>
        <dbReference type="ARBA" id="ARBA00022694"/>
    </source>
</evidence>
<comment type="cofactor">
    <cofactor evidence="1">
        <name>Mg(2+)</name>
        <dbReference type="ChEBI" id="CHEBI:18420"/>
    </cofactor>
</comment>
<accession>A0A382IZA9</accession>
<dbReference type="SUPFAM" id="SSF52540">
    <property type="entry name" value="P-loop containing nucleoside triphosphate hydrolases"/>
    <property type="match status" value="1"/>
</dbReference>
<keyword evidence="5" id="KW-0819">tRNA processing</keyword>
<evidence type="ECO:0000256" key="6">
    <source>
        <dbReference type="ARBA" id="ARBA00022741"/>
    </source>
</evidence>
<dbReference type="EC" id="2.5.1.75" evidence="3"/>
<comment type="catalytic activity">
    <reaction evidence="9">
        <text>adenosine(37) in tRNA + dimethylallyl diphosphate = N(6)-dimethylallyladenosine(37) in tRNA + diphosphate</text>
        <dbReference type="Rhea" id="RHEA:26482"/>
        <dbReference type="Rhea" id="RHEA-COMP:10162"/>
        <dbReference type="Rhea" id="RHEA-COMP:10375"/>
        <dbReference type="ChEBI" id="CHEBI:33019"/>
        <dbReference type="ChEBI" id="CHEBI:57623"/>
        <dbReference type="ChEBI" id="CHEBI:74411"/>
        <dbReference type="ChEBI" id="CHEBI:74415"/>
        <dbReference type="EC" id="2.5.1.75"/>
    </reaction>
</comment>
<reference evidence="10" key="1">
    <citation type="submission" date="2018-05" db="EMBL/GenBank/DDBJ databases">
        <authorList>
            <person name="Lanie J.A."/>
            <person name="Ng W.-L."/>
            <person name="Kazmierczak K.M."/>
            <person name="Andrzejewski T.M."/>
            <person name="Davidsen T.M."/>
            <person name="Wayne K.J."/>
            <person name="Tettelin H."/>
            <person name="Glass J.I."/>
            <person name="Rusch D."/>
            <person name="Podicherti R."/>
            <person name="Tsui H.-C.T."/>
            <person name="Winkler M.E."/>
        </authorList>
    </citation>
    <scope>NUCLEOTIDE SEQUENCE</scope>
</reference>
<dbReference type="GO" id="GO:0006400">
    <property type="term" value="P:tRNA modification"/>
    <property type="evidence" value="ECO:0007669"/>
    <property type="project" value="TreeGrafter"/>
</dbReference>